<gene>
    <name evidence="6" type="primary">LOC111298438</name>
</gene>
<dbReference type="GO" id="GO:0000184">
    <property type="term" value="P:nuclear-transcribed mRNA catabolic process, nonsense-mediated decay"/>
    <property type="evidence" value="ECO:0007669"/>
    <property type="project" value="InterPro"/>
</dbReference>
<evidence type="ECO:0000256" key="2">
    <source>
        <dbReference type="ARBA" id="ARBA00023242"/>
    </source>
</evidence>
<dbReference type="GO" id="GO:0003729">
    <property type="term" value="F:mRNA binding"/>
    <property type="evidence" value="ECO:0007669"/>
    <property type="project" value="TreeGrafter"/>
</dbReference>
<evidence type="ECO:0000256" key="1">
    <source>
        <dbReference type="ARBA" id="ARBA00004123"/>
    </source>
</evidence>
<accession>A0A6P5Z7Y8</accession>
<dbReference type="OrthoDB" id="1743714at2759"/>
<dbReference type="Pfam" id="PF03467">
    <property type="entry name" value="Smg4_UPF3"/>
    <property type="match status" value="1"/>
</dbReference>
<dbReference type="RefSeq" id="XP_022748883.1">
    <property type="nucleotide sequence ID" value="XM_022893148.1"/>
</dbReference>
<dbReference type="InterPro" id="IPR005120">
    <property type="entry name" value="UPF3_dom"/>
</dbReference>
<sequence>MWRRRRVSMRDQSPTPRGLFHSLTLLHGDLGFNSQKLGLRCANRSVINSVYRRCDLTVILAFFWKPVYRRFWILPRWFSATCRRSLRWSCLTKKSIVHFLAVTTGSPSVPGRARTQYKNIVECAPSQHVPKHWSKTNGREGTMFKDPEYLEFLEFLAKPVGNLPSAEIHLERREAERAGVPKDAPVVTPLMDSVRQKRVAKGGSWRSLPNGKLSRRAGGSSGGSPSSASSKRGSEKRRGSTTMVLLWELKSLKRKVVWAIMHANSASDDKVVGNDLHGSEKPERRSRNKDRPDRGIWALCHSDGSYASYESSSSSATQSMQIPLYSSEYMGILNLWYYCSLGKLLSKEFSTDWN</sequence>
<dbReference type="GO" id="GO:0005730">
    <property type="term" value="C:nucleolus"/>
    <property type="evidence" value="ECO:0007669"/>
    <property type="project" value="TreeGrafter"/>
</dbReference>
<comment type="subcellular location">
    <subcellularLocation>
        <location evidence="1">Nucleus</location>
    </subcellularLocation>
</comment>
<feature type="region of interest" description="Disordered" evidence="3">
    <location>
        <begin position="174"/>
        <end position="239"/>
    </location>
</feature>
<organism evidence="5 6">
    <name type="scientific">Durio zibethinus</name>
    <name type="common">Durian</name>
    <dbReference type="NCBI Taxonomy" id="66656"/>
    <lineage>
        <taxon>Eukaryota</taxon>
        <taxon>Viridiplantae</taxon>
        <taxon>Streptophyta</taxon>
        <taxon>Embryophyta</taxon>
        <taxon>Tracheophyta</taxon>
        <taxon>Spermatophyta</taxon>
        <taxon>Magnoliopsida</taxon>
        <taxon>eudicotyledons</taxon>
        <taxon>Gunneridae</taxon>
        <taxon>Pentapetalae</taxon>
        <taxon>rosids</taxon>
        <taxon>malvids</taxon>
        <taxon>Malvales</taxon>
        <taxon>Malvaceae</taxon>
        <taxon>Helicteroideae</taxon>
        <taxon>Durio</taxon>
    </lineage>
</organism>
<dbReference type="AlphaFoldDB" id="A0A6P5Z7Y8"/>
<evidence type="ECO:0000313" key="5">
    <source>
        <dbReference type="Proteomes" id="UP000515121"/>
    </source>
</evidence>
<dbReference type="PANTHER" id="PTHR13112">
    <property type="entry name" value="UPF3 REGULATOR OF NONSENSE TRANSCRIPTS-LIKE PROTEIN"/>
    <property type="match status" value="1"/>
</dbReference>
<evidence type="ECO:0000256" key="3">
    <source>
        <dbReference type="SAM" id="MobiDB-lite"/>
    </source>
</evidence>
<dbReference type="GeneID" id="111298438"/>
<dbReference type="GO" id="GO:0045727">
    <property type="term" value="P:positive regulation of translation"/>
    <property type="evidence" value="ECO:0007669"/>
    <property type="project" value="TreeGrafter"/>
</dbReference>
<dbReference type="GO" id="GO:0005737">
    <property type="term" value="C:cytoplasm"/>
    <property type="evidence" value="ECO:0007669"/>
    <property type="project" value="TreeGrafter"/>
</dbReference>
<feature type="region of interest" description="Disordered" evidence="3">
    <location>
        <begin position="269"/>
        <end position="294"/>
    </location>
</feature>
<evidence type="ECO:0000259" key="4">
    <source>
        <dbReference type="Pfam" id="PF03467"/>
    </source>
</evidence>
<dbReference type="PANTHER" id="PTHR13112:SF0">
    <property type="entry name" value="FI21285P1"/>
    <property type="match status" value="1"/>
</dbReference>
<dbReference type="Proteomes" id="UP000515121">
    <property type="component" value="Unplaced"/>
</dbReference>
<dbReference type="KEGG" id="dzi:111298438"/>
<feature type="domain" description="UPF3" evidence="4">
    <location>
        <begin position="115"/>
        <end position="198"/>
    </location>
</feature>
<reference evidence="6" key="1">
    <citation type="submission" date="2025-08" db="UniProtKB">
        <authorList>
            <consortium name="RefSeq"/>
        </authorList>
    </citation>
    <scope>IDENTIFICATION</scope>
    <source>
        <tissue evidence="6">Fruit stalk</tissue>
    </source>
</reference>
<proteinExistence type="predicted"/>
<keyword evidence="2" id="KW-0539">Nucleus</keyword>
<protein>
    <submittedName>
        <fullName evidence="6">Uncharacterized protein LOC111298438</fullName>
    </submittedName>
</protein>
<evidence type="ECO:0000313" key="6">
    <source>
        <dbReference type="RefSeq" id="XP_022748883.1"/>
    </source>
</evidence>
<name>A0A6P5Z7Y8_DURZI</name>
<keyword evidence="5" id="KW-1185">Reference proteome</keyword>
<dbReference type="InterPro" id="IPR039722">
    <property type="entry name" value="Upf3"/>
</dbReference>